<gene>
    <name evidence="2" type="ORF">DKW60_05500</name>
</gene>
<dbReference type="InterPro" id="IPR036165">
    <property type="entry name" value="YefM-like_sf"/>
</dbReference>
<dbReference type="Proteomes" id="UP000245539">
    <property type="component" value="Unassembled WGS sequence"/>
</dbReference>
<accession>A0A317CMM6</accession>
<reference evidence="2 3" key="1">
    <citation type="submission" date="2018-05" db="EMBL/GenBank/DDBJ databases">
        <title>Leucothrix arctica sp. nov., isolated from Arctic seawater.</title>
        <authorList>
            <person name="Choi A."/>
            <person name="Baek K."/>
        </authorList>
    </citation>
    <scope>NUCLEOTIDE SEQUENCE [LARGE SCALE GENOMIC DNA]</scope>
    <source>
        <strain evidence="2 3">JCM 18388</strain>
    </source>
</reference>
<proteinExistence type="inferred from homology"/>
<dbReference type="Pfam" id="PF03683">
    <property type="entry name" value="UPF0175"/>
    <property type="match status" value="1"/>
</dbReference>
<keyword evidence="3" id="KW-1185">Reference proteome</keyword>
<evidence type="ECO:0000313" key="2">
    <source>
        <dbReference type="EMBL" id="PWQ99467.1"/>
    </source>
</evidence>
<sequence length="110" mass="12336">MNTIGIKELQTNPAKLSKTLLADEYMLITRRGEPLGVALPFDNNLMENGLKRWMSLKAFKNGDISLGQLAKTLDMNKHEALELLGELNIPFADYDLAEDLETLDELFPVS</sequence>
<evidence type="ECO:0008006" key="4">
    <source>
        <dbReference type="Google" id="ProtNLM"/>
    </source>
</evidence>
<comment type="caution">
    <text evidence="2">The sequence shown here is derived from an EMBL/GenBank/DDBJ whole genome shotgun (WGS) entry which is preliminary data.</text>
</comment>
<name>A0A317CMM6_9GAMM</name>
<evidence type="ECO:0000256" key="1">
    <source>
        <dbReference type="ARBA" id="ARBA00009981"/>
    </source>
</evidence>
<dbReference type="OrthoDB" id="5624175at2"/>
<dbReference type="InterPro" id="IPR005368">
    <property type="entry name" value="UPF0175"/>
</dbReference>
<protein>
    <recommendedName>
        <fullName evidence="4">Antitoxin</fullName>
    </recommendedName>
</protein>
<dbReference type="RefSeq" id="WP_109836665.1">
    <property type="nucleotide sequence ID" value="NZ_QGKM01000010.1"/>
</dbReference>
<dbReference type="EMBL" id="QGKM01000010">
    <property type="protein sequence ID" value="PWQ99467.1"/>
    <property type="molecule type" value="Genomic_DNA"/>
</dbReference>
<comment type="similarity">
    <text evidence="1">Belongs to the phD/YefM antitoxin family.</text>
</comment>
<dbReference type="SUPFAM" id="SSF143120">
    <property type="entry name" value="YefM-like"/>
    <property type="match status" value="1"/>
</dbReference>
<organism evidence="2 3">
    <name type="scientific">Leucothrix pacifica</name>
    <dbReference type="NCBI Taxonomy" id="1247513"/>
    <lineage>
        <taxon>Bacteria</taxon>
        <taxon>Pseudomonadati</taxon>
        <taxon>Pseudomonadota</taxon>
        <taxon>Gammaproteobacteria</taxon>
        <taxon>Thiotrichales</taxon>
        <taxon>Thiotrichaceae</taxon>
        <taxon>Leucothrix</taxon>
    </lineage>
</organism>
<evidence type="ECO:0000313" key="3">
    <source>
        <dbReference type="Proteomes" id="UP000245539"/>
    </source>
</evidence>
<dbReference type="AlphaFoldDB" id="A0A317CMM6"/>